<evidence type="ECO:0000313" key="4">
    <source>
        <dbReference type="Proteomes" id="UP000586042"/>
    </source>
</evidence>
<dbReference type="Pfam" id="PF21686">
    <property type="entry name" value="LigD_Prim-Pol"/>
    <property type="match status" value="1"/>
</dbReference>
<sequence>MVTPQAVTDDWPRSTYPSRGDQCHTRRHPEGLDPISPGRWPDACENGGRPVSKVPVRVDGRELVLSNLGKILYPEDGFTKAEVIDYYTRVAPALLPHLRGRPLTVKRYPNGVEGPFFFEKNAPEHTPGWVRRVRLPVPGSIKNRETIDFAVVDDLPTLAYYANLAALELHVPQWRVSGDGAALPPDTLVFDLDPGPPATVVECCEVALLLRDVLRAEGLTARPKTSGNKGMQLYADWDCREEPSAYARRLAQVLEKERPDQVVSVMARKARPGKVFIDWSQNNPAKTTVAPYSLRARQHPTVSTPLLWEEVEGCEHPDDLVFTAPDVLDRVAQHGDLFARA</sequence>
<evidence type="ECO:0000313" key="3">
    <source>
        <dbReference type="EMBL" id="NUW35209.1"/>
    </source>
</evidence>
<feature type="region of interest" description="Disordered" evidence="1">
    <location>
        <begin position="1"/>
        <end position="49"/>
    </location>
</feature>
<dbReference type="InterPro" id="IPR033649">
    <property type="entry name" value="MtLigD_Pol-like"/>
</dbReference>
<organism evidence="3 4">
    <name type="scientific">Nonomuraea montanisoli</name>
    <dbReference type="NCBI Taxonomy" id="2741721"/>
    <lineage>
        <taxon>Bacteria</taxon>
        <taxon>Bacillati</taxon>
        <taxon>Actinomycetota</taxon>
        <taxon>Actinomycetes</taxon>
        <taxon>Streptosporangiales</taxon>
        <taxon>Streptosporangiaceae</taxon>
        <taxon>Nonomuraea</taxon>
    </lineage>
</organism>
<dbReference type="CDD" id="cd04863">
    <property type="entry name" value="MtLigD_Pol_like"/>
    <property type="match status" value="1"/>
</dbReference>
<dbReference type="EMBL" id="JABWGN010000011">
    <property type="protein sequence ID" value="NUW35209.1"/>
    <property type="molecule type" value="Genomic_DNA"/>
</dbReference>
<comment type="caution">
    <text evidence="3">The sequence shown here is derived from an EMBL/GenBank/DDBJ whole genome shotgun (WGS) entry which is preliminary data.</text>
</comment>
<keyword evidence="4" id="KW-1185">Reference proteome</keyword>
<accession>A0A7Y6M6D8</accession>
<keyword evidence="3" id="KW-0436">Ligase</keyword>
<protein>
    <submittedName>
        <fullName evidence="3">ATP-dependent DNA ligase</fullName>
    </submittedName>
</protein>
<dbReference type="InterPro" id="IPR014145">
    <property type="entry name" value="LigD_pol_dom"/>
</dbReference>
<gene>
    <name evidence="3" type="ORF">HTZ77_27810</name>
</gene>
<dbReference type="GO" id="GO:0016874">
    <property type="term" value="F:ligase activity"/>
    <property type="evidence" value="ECO:0007669"/>
    <property type="project" value="UniProtKB-KW"/>
</dbReference>
<reference evidence="3 4" key="1">
    <citation type="submission" date="2020-06" db="EMBL/GenBank/DDBJ databases">
        <title>Nonomuraea sp. SMC257, a novel actinomycete isolated from soil.</title>
        <authorList>
            <person name="Chanama M."/>
        </authorList>
    </citation>
    <scope>NUCLEOTIDE SEQUENCE [LARGE SCALE GENOMIC DNA]</scope>
    <source>
        <strain evidence="3 4">SMC257</strain>
    </source>
</reference>
<evidence type="ECO:0000256" key="1">
    <source>
        <dbReference type="SAM" id="MobiDB-lite"/>
    </source>
</evidence>
<proteinExistence type="predicted"/>
<dbReference type="PANTHER" id="PTHR42705">
    <property type="entry name" value="BIFUNCTIONAL NON-HOMOLOGOUS END JOINING PROTEIN LIGD"/>
    <property type="match status" value="1"/>
</dbReference>
<dbReference type="AlphaFoldDB" id="A0A7Y6M6D8"/>
<feature type="compositionally biased region" description="Basic and acidic residues" evidence="1">
    <location>
        <begin position="21"/>
        <end position="31"/>
    </location>
</feature>
<dbReference type="NCBIfam" id="TIGR02778">
    <property type="entry name" value="ligD_pol"/>
    <property type="match status" value="1"/>
</dbReference>
<dbReference type="Proteomes" id="UP000586042">
    <property type="component" value="Unassembled WGS sequence"/>
</dbReference>
<name>A0A7Y6M6D8_9ACTN</name>
<evidence type="ECO:0000259" key="2">
    <source>
        <dbReference type="Pfam" id="PF21686"/>
    </source>
</evidence>
<feature type="domain" description="DNA ligase D polymerase" evidence="2">
    <location>
        <begin position="79"/>
        <end position="338"/>
    </location>
</feature>
<dbReference type="InterPro" id="IPR052171">
    <property type="entry name" value="NHEJ_LigD"/>
</dbReference>
<dbReference type="PANTHER" id="PTHR42705:SF2">
    <property type="entry name" value="BIFUNCTIONAL NON-HOMOLOGOUS END JOINING PROTEIN LIGD"/>
    <property type="match status" value="1"/>
</dbReference>
<dbReference type="Gene3D" id="3.90.920.10">
    <property type="entry name" value="DNA primase, PRIM domain"/>
    <property type="match status" value="1"/>
</dbReference>